<name>A0A1Y2D0A1_9FUNG</name>
<feature type="binding site" evidence="4">
    <location>
        <position position="70"/>
    </location>
    <ligand>
        <name>ATP</name>
        <dbReference type="ChEBI" id="CHEBI:30616"/>
    </ligand>
</feature>
<dbReference type="Gene3D" id="3.30.200.20">
    <property type="entry name" value="Phosphorylase Kinase, domain 1"/>
    <property type="match status" value="1"/>
</dbReference>
<dbReference type="InterPro" id="IPR047173">
    <property type="entry name" value="STRAD_A/B-like"/>
</dbReference>
<dbReference type="PANTHER" id="PTHR48014">
    <property type="entry name" value="SERINE/THREONINE-PROTEIN KINASE FRAY2"/>
    <property type="match status" value="1"/>
</dbReference>
<dbReference type="EMBL" id="MCGO01000003">
    <property type="protein sequence ID" value="ORY52703.1"/>
    <property type="molecule type" value="Genomic_DNA"/>
</dbReference>
<evidence type="ECO:0000313" key="8">
    <source>
        <dbReference type="EMBL" id="ORY52703.1"/>
    </source>
</evidence>
<evidence type="ECO:0000256" key="4">
    <source>
        <dbReference type="PROSITE-ProRule" id="PRU10141"/>
    </source>
</evidence>
<dbReference type="PANTHER" id="PTHR48014:SF21">
    <property type="entry name" value="SERINE_THREONINE-PROTEIN KINASE FRAY2"/>
    <property type="match status" value="1"/>
</dbReference>
<dbReference type="InterPro" id="IPR008271">
    <property type="entry name" value="Ser/Thr_kinase_AS"/>
</dbReference>
<dbReference type="PROSITE" id="PS00107">
    <property type="entry name" value="PROTEIN_KINASE_ATP"/>
    <property type="match status" value="1"/>
</dbReference>
<accession>A0A1Y2D0A1</accession>
<dbReference type="AlphaFoldDB" id="A0A1Y2D0A1"/>
<comment type="caution">
    <text evidence="8">The sequence shown here is derived from an EMBL/GenBank/DDBJ whole genome shotgun (WGS) entry which is preliminary data.</text>
</comment>
<dbReference type="GO" id="GO:0005524">
    <property type="term" value="F:ATP binding"/>
    <property type="evidence" value="ECO:0007669"/>
    <property type="project" value="UniProtKB-UniRule"/>
</dbReference>
<evidence type="ECO:0000256" key="5">
    <source>
        <dbReference type="RuleBase" id="RU000304"/>
    </source>
</evidence>
<dbReference type="OrthoDB" id="248923at2759"/>
<dbReference type="PROSITE" id="PS50011">
    <property type="entry name" value="PROTEIN_KINASE_DOM"/>
    <property type="match status" value="1"/>
</dbReference>
<protein>
    <submittedName>
        <fullName evidence="8">Kinase-like protein</fullName>
    </submittedName>
</protein>
<feature type="domain" description="Protein kinase" evidence="7">
    <location>
        <begin position="41"/>
        <end position="303"/>
    </location>
</feature>
<feature type="region of interest" description="Disordered" evidence="6">
    <location>
        <begin position="328"/>
        <end position="348"/>
    </location>
</feature>
<keyword evidence="3 4" id="KW-0067">ATP-binding</keyword>
<keyword evidence="8" id="KW-0418">Kinase</keyword>
<evidence type="ECO:0000256" key="3">
    <source>
        <dbReference type="ARBA" id="ARBA00022840"/>
    </source>
</evidence>
<dbReference type="PROSITE" id="PS00108">
    <property type="entry name" value="PROTEIN_KINASE_ST"/>
    <property type="match status" value="1"/>
</dbReference>
<dbReference type="InterPro" id="IPR011009">
    <property type="entry name" value="Kinase-like_dom_sf"/>
</dbReference>
<dbReference type="STRING" id="329046.A0A1Y2D0A1"/>
<keyword evidence="8" id="KW-0808">Transferase</keyword>
<keyword evidence="5" id="KW-0723">Serine/threonine-protein kinase</keyword>
<evidence type="ECO:0000256" key="6">
    <source>
        <dbReference type="SAM" id="MobiDB-lite"/>
    </source>
</evidence>
<sequence length="348" mass="38881">MNINPLRKLAPVVNATPSNAVSVGEGGQPEGVSFSMKPDDYELGNPIGYGSSAMVYIAKYLPLQKIVAVKVLDLDMFERNQIDELRREIQIMSLSRHPNLLPVYGSFVNGPKLFIVTPFLSAGSLLDIMKTAYPHGIDEQCIVTILKQALQGLEYLHKNGLIHRDVKAGNLLMDEDGLVQLADFGVSSSLMETGERKGNRKTFVGTPCWMAPEVMEQSGYDYKADIWSFGITALELSTGHAPFAKYPPLKVMMMTLQNEPPTLDRDQTYNKYSKSFKDLIDCCLQKDPTKRPTAEKLLLHPFFKLATKKRQHLATDLLQALPPITRRAHVKSESLPPTKRNSFGNERT</sequence>
<gene>
    <name evidence="8" type="ORF">BCR33DRAFT_655358</name>
</gene>
<organism evidence="8 9">
    <name type="scientific">Rhizoclosmatium globosum</name>
    <dbReference type="NCBI Taxonomy" id="329046"/>
    <lineage>
        <taxon>Eukaryota</taxon>
        <taxon>Fungi</taxon>
        <taxon>Fungi incertae sedis</taxon>
        <taxon>Chytridiomycota</taxon>
        <taxon>Chytridiomycota incertae sedis</taxon>
        <taxon>Chytridiomycetes</taxon>
        <taxon>Chytridiales</taxon>
        <taxon>Chytriomycetaceae</taxon>
        <taxon>Rhizoclosmatium</taxon>
    </lineage>
</organism>
<proteinExistence type="inferred from homology"/>
<reference evidence="8 9" key="1">
    <citation type="submission" date="2016-07" db="EMBL/GenBank/DDBJ databases">
        <title>Pervasive Adenine N6-methylation of Active Genes in Fungi.</title>
        <authorList>
            <consortium name="DOE Joint Genome Institute"/>
            <person name="Mondo S.J."/>
            <person name="Dannebaum R.O."/>
            <person name="Kuo R.C."/>
            <person name="Labutti K."/>
            <person name="Haridas S."/>
            <person name="Kuo A."/>
            <person name="Salamov A."/>
            <person name="Ahrendt S.R."/>
            <person name="Lipzen A."/>
            <person name="Sullivan W."/>
            <person name="Andreopoulos W.B."/>
            <person name="Clum A."/>
            <person name="Lindquist E."/>
            <person name="Daum C."/>
            <person name="Ramamoorthy G.K."/>
            <person name="Gryganskyi A."/>
            <person name="Culley D."/>
            <person name="Magnuson J.K."/>
            <person name="James T.Y."/>
            <person name="O'Malley M.A."/>
            <person name="Stajich J.E."/>
            <person name="Spatafora J.W."/>
            <person name="Visel A."/>
            <person name="Grigoriev I.V."/>
        </authorList>
    </citation>
    <scope>NUCLEOTIDE SEQUENCE [LARGE SCALE GENOMIC DNA]</scope>
    <source>
        <strain evidence="8 9">JEL800</strain>
    </source>
</reference>
<evidence type="ECO:0000256" key="2">
    <source>
        <dbReference type="ARBA" id="ARBA00022741"/>
    </source>
</evidence>
<evidence type="ECO:0000259" key="7">
    <source>
        <dbReference type="PROSITE" id="PS50011"/>
    </source>
</evidence>
<dbReference type="Pfam" id="PF00069">
    <property type="entry name" value="Pkinase"/>
    <property type="match status" value="1"/>
</dbReference>
<evidence type="ECO:0000256" key="1">
    <source>
        <dbReference type="ARBA" id="ARBA00008874"/>
    </source>
</evidence>
<comment type="similarity">
    <text evidence="1">Belongs to the protein kinase superfamily. STE Ser/Thr protein kinase family. STE20 subfamily.</text>
</comment>
<keyword evidence="9" id="KW-1185">Reference proteome</keyword>
<dbReference type="GO" id="GO:0004674">
    <property type="term" value="F:protein serine/threonine kinase activity"/>
    <property type="evidence" value="ECO:0007669"/>
    <property type="project" value="UniProtKB-KW"/>
</dbReference>
<dbReference type="FunFam" id="1.10.510.10:FF:000068">
    <property type="entry name" value="STE20/SPS1-related proline-alanine-rich protein kinase"/>
    <property type="match status" value="1"/>
</dbReference>
<dbReference type="InterPro" id="IPR000719">
    <property type="entry name" value="Prot_kinase_dom"/>
</dbReference>
<dbReference type="InterPro" id="IPR017441">
    <property type="entry name" value="Protein_kinase_ATP_BS"/>
</dbReference>
<dbReference type="Proteomes" id="UP000193642">
    <property type="component" value="Unassembled WGS sequence"/>
</dbReference>
<evidence type="ECO:0000313" key="9">
    <source>
        <dbReference type="Proteomes" id="UP000193642"/>
    </source>
</evidence>
<dbReference type="SMART" id="SM00220">
    <property type="entry name" value="S_TKc"/>
    <property type="match status" value="1"/>
</dbReference>
<dbReference type="SUPFAM" id="SSF56112">
    <property type="entry name" value="Protein kinase-like (PK-like)"/>
    <property type="match status" value="1"/>
</dbReference>
<feature type="compositionally biased region" description="Polar residues" evidence="6">
    <location>
        <begin position="339"/>
        <end position="348"/>
    </location>
</feature>
<keyword evidence="2 4" id="KW-0547">Nucleotide-binding</keyword>
<dbReference type="Gene3D" id="1.10.510.10">
    <property type="entry name" value="Transferase(Phosphotransferase) domain 1"/>
    <property type="match status" value="1"/>
</dbReference>
<dbReference type="GO" id="GO:0043539">
    <property type="term" value="F:protein serine/threonine kinase activator activity"/>
    <property type="evidence" value="ECO:0007669"/>
    <property type="project" value="InterPro"/>
</dbReference>